<evidence type="ECO:0000313" key="8">
    <source>
        <dbReference type="Proteomes" id="UP000319801"/>
    </source>
</evidence>
<dbReference type="GO" id="GO:0009247">
    <property type="term" value="P:glycolipid biosynthetic process"/>
    <property type="evidence" value="ECO:0007669"/>
    <property type="project" value="TreeGrafter"/>
</dbReference>
<dbReference type="Proteomes" id="UP000319801">
    <property type="component" value="Unassembled WGS sequence"/>
</dbReference>
<gene>
    <name evidence="7" type="ORF">Baya_16013</name>
</gene>
<dbReference type="GO" id="GO:0008168">
    <property type="term" value="F:methyltransferase activity"/>
    <property type="evidence" value="ECO:0007669"/>
    <property type="project" value="UniProtKB-KW"/>
</dbReference>
<comment type="caution">
    <text evidence="7">The sequence shown here is derived from an EMBL/GenBank/DDBJ whole genome shotgun (WGS) entry which is preliminary data.</text>
</comment>
<evidence type="ECO:0000256" key="3">
    <source>
        <dbReference type="ARBA" id="ARBA00022691"/>
    </source>
</evidence>
<feature type="region of interest" description="Disordered" evidence="5">
    <location>
        <begin position="755"/>
        <end position="776"/>
    </location>
</feature>
<dbReference type="PANTHER" id="PTHR12286:SF5">
    <property type="entry name" value="SACCHAROPINE DEHYDROGENASE-LIKE OXIDOREDUCTASE"/>
    <property type="match status" value="1"/>
</dbReference>
<evidence type="ECO:0000313" key="7">
    <source>
        <dbReference type="EMBL" id="TTO79332.1"/>
    </source>
</evidence>
<accession>A0A556VU56</accession>
<feature type="compositionally biased region" description="Low complexity" evidence="5">
    <location>
        <begin position="447"/>
        <end position="466"/>
    </location>
</feature>
<dbReference type="PANTHER" id="PTHR12286">
    <property type="entry name" value="SACCHAROPINE DEHYDROGENASE-LIKE OXIDOREDUCTASE"/>
    <property type="match status" value="1"/>
</dbReference>
<dbReference type="GO" id="GO:0003723">
    <property type="term" value="F:RNA binding"/>
    <property type="evidence" value="ECO:0007669"/>
    <property type="project" value="UniProtKB-KW"/>
</dbReference>
<keyword evidence="8" id="KW-1185">Reference proteome</keyword>
<dbReference type="EMBL" id="VCAZ01000255">
    <property type="protein sequence ID" value="TTO79332.1"/>
    <property type="molecule type" value="Genomic_DNA"/>
</dbReference>
<dbReference type="Pfam" id="PF00398">
    <property type="entry name" value="RrnaAD"/>
    <property type="match status" value="1"/>
</dbReference>
<feature type="signal peptide" evidence="6">
    <location>
        <begin position="1"/>
        <end position="25"/>
    </location>
</feature>
<dbReference type="GO" id="GO:0005739">
    <property type="term" value="C:mitochondrion"/>
    <property type="evidence" value="ECO:0007669"/>
    <property type="project" value="TreeGrafter"/>
</dbReference>
<dbReference type="InterPro" id="IPR051276">
    <property type="entry name" value="Saccharopine_DH-like_oxidrdct"/>
</dbReference>
<keyword evidence="3" id="KW-0949">S-adenosyl-L-methionine</keyword>
<evidence type="ECO:0000256" key="1">
    <source>
        <dbReference type="ARBA" id="ARBA00022603"/>
    </source>
</evidence>
<evidence type="ECO:0000256" key="6">
    <source>
        <dbReference type="SAM" id="SignalP"/>
    </source>
</evidence>
<protein>
    <submittedName>
        <fullName evidence="7">Saccharopine dehydrogenase-like oxidoreductase</fullName>
    </submittedName>
</protein>
<dbReference type="InterPro" id="IPR001737">
    <property type="entry name" value="KsgA/Erm"/>
</dbReference>
<evidence type="ECO:0000256" key="5">
    <source>
        <dbReference type="SAM" id="MobiDB-lite"/>
    </source>
</evidence>
<reference evidence="7 8" key="1">
    <citation type="journal article" date="2019" name="Genome Biol. Evol.">
        <title>Whole-Genome Sequencing of the Giant Devil Catfish, Bagarius yarrelli.</title>
        <authorList>
            <person name="Jiang W."/>
            <person name="Lv Y."/>
            <person name="Cheng L."/>
            <person name="Yang K."/>
            <person name="Chao B."/>
            <person name="Wang X."/>
            <person name="Li Y."/>
            <person name="Pan X."/>
            <person name="You X."/>
            <person name="Zhang Y."/>
            <person name="Yang J."/>
            <person name="Li J."/>
            <person name="Zhang X."/>
            <person name="Liu S."/>
            <person name="Sun C."/>
            <person name="Yang J."/>
            <person name="Shi Q."/>
        </authorList>
    </citation>
    <scope>NUCLEOTIDE SEQUENCE [LARGE SCALE GENOMIC DNA]</scope>
    <source>
        <strain evidence="7">JWS20170419001</strain>
        <tissue evidence="7">Muscle</tissue>
    </source>
</reference>
<evidence type="ECO:0000256" key="2">
    <source>
        <dbReference type="ARBA" id="ARBA00022679"/>
    </source>
</evidence>
<feature type="compositionally biased region" description="Basic and acidic residues" evidence="5">
    <location>
        <begin position="474"/>
        <end position="511"/>
    </location>
</feature>
<organism evidence="7 8">
    <name type="scientific">Bagarius yarrelli</name>
    <name type="common">Goonch</name>
    <name type="synonym">Bagrus yarrelli</name>
    <dbReference type="NCBI Taxonomy" id="175774"/>
    <lineage>
        <taxon>Eukaryota</taxon>
        <taxon>Metazoa</taxon>
        <taxon>Chordata</taxon>
        <taxon>Craniata</taxon>
        <taxon>Vertebrata</taxon>
        <taxon>Euteleostomi</taxon>
        <taxon>Actinopterygii</taxon>
        <taxon>Neopterygii</taxon>
        <taxon>Teleostei</taxon>
        <taxon>Ostariophysi</taxon>
        <taxon>Siluriformes</taxon>
        <taxon>Sisoridae</taxon>
        <taxon>Sisorinae</taxon>
        <taxon>Bagarius</taxon>
    </lineage>
</organism>
<keyword evidence="1" id="KW-0489">Methyltransferase</keyword>
<dbReference type="SUPFAM" id="SSF53335">
    <property type="entry name" value="S-adenosyl-L-methionine-dependent methyltransferases"/>
    <property type="match status" value="1"/>
</dbReference>
<keyword evidence="2" id="KW-0808">Transferase</keyword>
<sequence>MAACGRSRALLRCVGVLLAPPPACSRALHSSTCVLSVGEWRRAEHVTQSSGRNYRNLSAATNLLNQLRPLSRYDPLDLGEVEENTRKALTCKHLRRFIIEPELARLFTEHIAADIDEGKAVIFECNPGPGVLTRTLLNCGAHRVVALESDKSFLPELQELESKLDGQLQVLHCDFFKLDPIGQGSMKPPAMFSEKLFLQLGISEVPWTADVPVKVVGIFSQRNERNMLWKLVYALYERVSVFRYGRVELIMFISEKQYSVLFVWICVCVFLMNEERWLSDLDLQNEVGSTSIPAQNQNQHRIRMQEEEVQGGHADLHHNLQHDFTYHNTAEEEEDEGFRMEEEDEELESTSGAYSPDPIRDSSSLSCMCEGPLSPEEIPVGVFSPGDLGRCISDILSVLQKRGDNTALPHRLHQIAECLLQERDLLEQDDVLSSESGSTCWPTHPCDPASDPSTASPQAPPTAVVTESSVAGCIREEAEKEHKTEKTPGEVKMDVKSEESEKEAKSEEGGKEAGLIETNSNTEEVIKEGGVKEVFSTDLYGGAGKHEEEMEQEEEVEEAVEALELEEELQTPEDSMLDLLAKRIQVEEFLEGMQLNYNSAAADEGVYIVGSCGFDSIPADMGTLTAVESFLTASSGPEGACIHDGTWQSAVYGLADRNKLKSLRKKFNHQPLPVVGSKIQRRSPLFYSNEIQQYAIPFMGTDPSVVKRTQRFLSEEHQQTPVQYGAYVGVGGIAAFPEFFSFGYFSKAGPSRKQVGTGSIREGYSEGQDPSQGKPNAKIRTVVQGPEMGYVATPIAMVQAALTILNEPDALPKQGGVYTPGAAFAKTSLIKRLDKHGIHFSVL</sequence>
<feature type="chain" id="PRO_5022064163" evidence="6">
    <location>
        <begin position="26"/>
        <end position="843"/>
    </location>
</feature>
<dbReference type="AlphaFoldDB" id="A0A556VU56"/>
<feature type="region of interest" description="Disordered" evidence="5">
    <location>
        <begin position="430"/>
        <end position="513"/>
    </location>
</feature>
<dbReference type="GO" id="GO:0005886">
    <property type="term" value="C:plasma membrane"/>
    <property type="evidence" value="ECO:0007669"/>
    <property type="project" value="TreeGrafter"/>
</dbReference>
<name>A0A556VU56_BAGYA</name>
<dbReference type="GO" id="GO:0032259">
    <property type="term" value="P:methylation"/>
    <property type="evidence" value="ECO:0007669"/>
    <property type="project" value="UniProtKB-KW"/>
</dbReference>
<feature type="compositionally biased region" description="Acidic residues" evidence="5">
    <location>
        <begin position="331"/>
        <end position="348"/>
    </location>
</feature>
<feature type="region of interest" description="Disordered" evidence="5">
    <location>
        <begin position="330"/>
        <end position="364"/>
    </location>
</feature>
<keyword evidence="6" id="KW-0732">Signal</keyword>
<dbReference type="Gene3D" id="3.40.50.150">
    <property type="entry name" value="Vaccinia Virus protein VP39"/>
    <property type="match status" value="1"/>
</dbReference>
<dbReference type="InterPro" id="IPR029063">
    <property type="entry name" value="SAM-dependent_MTases_sf"/>
</dbReference>
<keyword evidence="4" id="KW-0694">RNA-binding</keyword>
<proteinExistence type="predicted"/>
<evidence type="ECO:0000256" key="4">
    <source>
        <dbReference type="ARBA" id="ARBA00022884"/>
    </source>
</evidence>
<dbReference type="GO" id="GO:0005811">
    <property type="term" value="C:lipid droplet"/>
    <property type="evidence" value="ECO:0007669"/>
    <property type="project" value="TreeGrafter"/>
</dbReference>
<dbReference type="OrthoDB" id="9895503at2759"/>